<reference evidence="8 9" key="1">
    <citation type="journal article" date="2020" name="Pathogens">
        <title>First Whole Genome Sequence of Anaplasma platys, an Obligate Intracellular Rickettsial Pathogen of Dogs.</title>
        <authorList>
            <person name="Llanes A."/>
            <person name="Rajeev S."/>
        </authorList>
    </citation>
    <scope>NUCLEOTIDE SEQUENCE [LARGE SCALE GENOMIC DNA]</scope>
    <source>
        <strain evidence="8 9">S3</strain>
    </source>
</reference>
<dbReference type="SUPFAM" id="SSF63411">
    <property type="entry name" value="LuxS/MPP-like metallohydrolase"/>
    <property type="match status" value="2"/>
</dbReference>
<dbReference type="PANTHER" id="PTHR43690">
    <property type="entry name" value="NARDILYSIN"/>
    <property type="match status" value="1"/>
</dbReference>
<keyword evidence="3" id="KW-0378">Hydrolase</keyword>
<dbReference type="AlphaFoldDB" id="A0A858PZ43"/>
<accession>A0A858PZ43</accession>
<organism evidence="8 9">
    <name type="scientific">Anaplasma platys</name>
    <dbReference type="NCBI Taxonomy" id="949"/>
    <lineage>
        <taxon>Bacteria</taxon>
        <taxon>Pseudomonadati</taxon>
        <taxon>Pseudomonadota</taxon>
        <taxon>Alphaproteobacteria</taxon>
        <taxon>Rickettsiales</taxon>
        <taxon>Anaplasmataceae</taxon>
        <taxon>Anaplasma</taxon>
    </lineage>
</organism>
<dbReference type="InterPro" id="IPR007863">
    <property type="entry name" value="Peptidase_M16_C"/>
</dbReference>
<evidence type="ECO:0000313" key="9">
    <source>
        <dbReference type="Proteomes" id="UP000500930"/>
    </source>
</evidence>
<dbReference type="GO" id="GO:0046872">
    <property type="term" value="F:metal ion binding"/>
    <property type="evidence" value="ECO:0007669"/>
    <property type="project" value="InterPro"/>
</dbReference>
<evidence type="ECO:0000256" key="3">
    <source>
        <dbReference type="ARBA" id="ARBA00022801"/>
    </source>
</evidence>
<keyword evidence="5" id="KW-0482">Metalloprotease</keyword>
<keyword evidence="2 8" id="KW-0645">Protease</keyword>
<dbReference type="Proteomes" id="UP000500930">
    <property type="component" value="Chromosome"/>
</dbReference>
<evidence type="ECO:0000256" key="2">
    <source>
        <dbReference type="ARBA" id="ARBA00022670"/>
    </source>
</evidence>
<keyword evidence="4" id="KW-0862">Zinc</keyword>
<evidence type="ECO:0000259" key="7">
    <source>
        <dbReference type="Pfam" id="PF05193"/>
    </source>
</evidence>
<feature type="domain" description="Peptidase M16 C-terminal" evidence="7">
    <location>
        <begin position="194"/>
        <end position="373"/>
    </location>
</feature>
<proteinExistence type="inferred from homology"/>
<evidence type="ECO:0000259" key="6">
    <source>
        <dbReference type="Pfam" id="PF00675"/>
    </source>
</evidence>
<dbReference type="EMBL" id="CP046391">
    <property type="protein sequence ID" value="QJC27881.1"/>
    <property type="molecule type" value="Genomic_DNA"/>
</dbReference>
<evidence type="ECO:0000256" key="5">
    <source>
        <dbReference type="ARBA" id="ARBA00023049"/>
    </source>
</evidence>
<comment type="similarity">
    <text evidence="1">Belongs to the peptidase M16 family.</text>
</comment>
<keyword evidence="9" id="KW-1185">Reference proteome</keyword>
<evidence type="ECO:0000313" key="8">
    <source>
        <dbReference type="EMBL" id="QJC27881.1"/>
    </source>
</evidence>
<protein>
    <submittedName>
        <fullName evidence="8">Putative zinc protease</fullName>
    </submittedName>
</protein>
<name>A0A858PZ43_9RICK</name>
<dbReference type="GO" id="GO:0008237">
    <property type="term" value="F:metallopeptidase activity"/>
    <property type="evidence" value="ECO:0007669"/>
    <property type="project" value="UniProtKB-KW"/>
</dbReference>
<dbReference type="KEGG" id="aplt:ANPL_04175"/>
<dbReference type="Gene3D" id="3.30.830.10">
    <property type="entry name" value="Metalloenzyme, LuxS/M16 peptidase-like"/>
    <property type="match status" value="2"/>
</dbReference>
<gene>
    <name evidence="8" type="ORF">ANPL_04175</name>
</gene>
<evidence type="ECO:0000256" key="4">
    <source>
        <dbReference type="ARBA" id="ARBA00022833"/>
    </source>
</evidence>
<dbReference type="InterPro" id="IPR050626">
    <property type="entry name" value="Peptidase_M16"/>
</dbReference>
<dbReference type="Pfam" id="PF00675">
    <property type="entry name" value="Peptidase_M16"/>
    <property type="match status" value="1"/>
</dbReference>
<sequence length="464" mass="52120">MKGIFSALLLVILLFYSGRGYSGTSESQGVRSFELRNGMKVYVVPDHRLPVVMHILVYKVGGVDDPRGLSGMAHYFEHLMFSGTEKYPKFDEVLDGLGGRFNAGTGREFTVYYELVNKQHLPLIMSMEADRMQYLKPTDQVIERERNVVLEERKMRVESTQRGVIREEVESVFFHKNGYGASVVGWEHEMANYDRAAVDSFYDEHYSPNNAILLLVGDVDYAQVFKLADKYYGKIPNRNKLGKKRFPVRLEPSHRSDIVVRLAHPSVSHPESLVLYRAPSFKTTRDFKARAATAMAADIVSGDGFGVLYDELVRERSLALGVAASYEYGDGMVVLKIDPKLDSVPEAVNREAKAIIARLISNGVSEEQVQSAKYRNMASLMYVLDGMDKAWFYAELLAFGVEIQSPDEYSRALESITVEDVNRALKNVFSGATVEAYLVHKAEMVPDENEQAQSQNEASVEGAL</sequence>
<evidence type="ECO:0000256" key="1">
    <source>
        <dbReference type="ARBA" id="ARBA00007261"/>
    </source>
</evidence>
<dbReference type="InterPro" id="IPR011249">
    <property type="entry name" value="Metalloenz_LuxS/M16"/>
</dbReference>
<dbReference type="Pfam" id="PF05193">
    <property type="entry name" value="Peptidase_M16_C"/>
    <property type="match status" value="1"/>
</dbReference>
<dbReference type="RefSeq" id="WP_169193478.1">
    <property type="nucleotide sequence ID" value="NZ_CP046391.1"/>
</dbReference>
<feature type="domain" description="Peptidase M16 N-terminal" evidence="6">
    <location>
        <begin position="54"/>
        <end position="184"/>
    </location>
</feature>
<dbReference type="InterPro" id="IPR011765">
    <property type="entry name" value="Pept_M16_N"/>
</dbReference>
<dbReference type="GO" id="GO:0006508">
    <property type="term" value="P:proteolysis"/>
    <property type="evidence" value="ECO:0007669"/>
    <property type="project" value="UniProtKB-KW"/>
</dbReference>
<dbReference type="PANTHER" id="PTHR43690:SF17">
    <property type="entry name" value="PROTEIN YHJJ"/>
    <property type="match status" value="1"/>
</dbReference>